<dbReference type="HOGENOM" id="CLU_060742_0_0_9"/>
<dbReference type="EMBL" id="JXBY01000018">
    <property type="protein sequence ID" value="KJY55860.1"/>
    <property type="molecule type" value="Genomic_DNA"/>
</dbReference>
<keyword evidence="1" id="KW-0812">Transmembrane</keyword>
<feature type="transmembrane region" description="Helical" evidence="1">
    <location>
        <begin position="185"/>
        <end position="209"/>
    </location>
</feature>
<accession>A0A0F4LB58</accession>
<name>A0A0F4LB58_9LACO</name>
<dbReference type="OrthoDB" id="9795582at2"/>
<proteinExistence type="predicted"/>
<dbReference type="PROSITE" id="PS51108">
    <property type="entry name" value="PTS_EIID"/>
    <property type="match status" value="1"/>
</dbReference>
<sequence>MTNKTTKTEIMDKTTFRKIFWRSFLLQGTWNYINGAGVGALYMILPFIRKLYPKPEDKSARVSALKRGLAYFNITPALAPFPMGIASSMEEQNKNIADFDPSSINAVKASLMGPLSGIGDSLFWGTIRVIAAGIGISLAKAGNVLGPILFLVIYNIPNFIARYYGLRYGYELGGDFIQKAYKNGYMKIITKAAGILGMIMVGAMTFSTVTLKTILKFKMGSMSFDLQKILDQIMLGIIPLTVTLITFWLIRKKVSANKIIVLMVILSFALSALKIL</sequence>
<comment type="caution">
    <text evidence="2">The sequence shown here is derived from an EMBL/GenBank/DDBJ whole genome shotgun (WGS) entry which is preliminary data.</text>
</comment>
<organism evidence="2 3">
    <name type="scientific">Lactobacillus kullabergensis</name>
    <dbReference type="NCBI Taxonomy" id="1218493"/>
    <lineage>
        <taxon>Bacteria</taxon>
        <taxon>Bacillati</taxon>
        <taxon>Bacillota</taxon>
        <taxon>Bacilli</taxon>
        <taxon>Lactobacillales</taxon>
        <taxon>Lactobacillaceae</taxon>
        <taxon>Lactobacillus</taxon>
    </lineage>
</organism>
<dbReference type="PANTHER" id="PTHR32502:SF23">
    <property type="entry name" value="TRANSPORT PROTEIN, PTS SYSTEM"/>
    <property type="match status" value="1"/>
</dbReference>
<dbReference type="InterPro" id="IPR050303">
    <property type="entry name" value="GatZ_KbaZ_carbometab"/>
</dbReference>
<dbReference type="RefSeq" id="WP_045927938.1">
    <property type="nucleotide sequence ID" value="NZ_JBHSZS010000009.1"/>
</dbReference>
<dbReference type="AlphaFoldDB" id="A0A0F4LB58"/>
<dbReference type="GO" id="GO:0009401">
    <property type="term" value="P:phosphoenolpyruvate-dependent sugar phosphotransferase system"/>
    <property type="evidence" value="ECO:0007669"/>
    <property type="project" value="InterPro"/>
</dbReference>
<dbReference type="PATRIC" id="fig|1218493.3.peg.850"/>
<feature type="transmembrane region" description="Helical" evidence="1">
    <location>
        <begin position="229"/>
        <end position="250"/>
    </location>
</feature>
<dbReference type="STRING" id="1218493.JF76_08040"/>
<feature type="transmembrane region" description="Helical" evidence="1">
    <location>
        <begin position="30"/>
        <end position="48"/>
    </location>
</feature>
<dbReference type="PANTHER" id="PTHR32502">
    <property type="entry name" value="N-ACETYLGALACTOSAMINE PERMEASE II COMPONENT-RELATED"/>
    <property type="match status" value="1"/>
</dbReference>
<keyword evidence="1" id="KW-0472">Membrane</keyword>
<evidence type="ECO:0000313" key="2">
    <source>
        <dbReference type="EMBL" id="KJY55860.1"/>
    </source>
</evidence>
<dbReference type="Pfam" id="PF03613">
    <property type="entry name" value="EIID-AGA"/>
    <property type="match status" value="1"/>
</dbReference>
<gene>
    <name evidence="2" type="ORF">JF76_08040</name>
</gene>
<reference evidence="2 3" key="1">
    <citation type="submission" date="2014-12" db="EMBL/GenBank/DDBJ databases">
        <title>Comparative genomics of the lactic acid bacteria isolated from the honey bee gut.</title>
        <authorList>
            <person name="Ellegaard K.M."/>
            <person name="Tamarit D."/>
            <person name="Javelind E."/>
            <person name="Olofsson T."/>
            <person name="Andersson S.G."/>
            <person name="Vasquez A."/>
        </authorList>
    </citation>
    <scope>NUCLEOTIDE SEQUENCE [LARGE SCALE GENOMIC DNA]</scope>
    <source>
        <strain evidence="2 3">Biut2</strain>
    </source>
</reference>
<keyword evidence="1" id="KW-1133">Transmembrane helix</keyword>
<protein>
    <submittedName>
        <fullName evidence="2">PTS Man IID</fullName>
    </submittedName>
</protein>
<dbReference type="GO" id="GO:0005886">
    <property type="term" value="C:plasma membrane"/>
    <property type="evidence" value="ECO:0007669"/>
    <property type="project" value="TreeGrafter"/>
</dbReference>
<feature type="transmembrane region" description="Helical" evidence="1">
    <location>
        <begin position="256"/>
        <end position="273"/>
    </location>
</feature>
<dbReference type="InterPro" id="IPR004704">
    <property type="entry name" value="PTS_IID_man"/>
</dbReference>
<dbReference type="Proteomes" id="UP000033533">
    <property type="component" value="Unassembled WGS sequence"/>
</dbReference>
<evidence type="ECO:0000313" key="3">
    <source>
        <dbReference type="Proteomes" id="UP000033533"/>
    </source>
</evidence>
<evidence type="ECO:0000256" key="1">
    <source>
        <dbReference type="SAM" id="Phobius"/>
    </source>
</evidence>